<protein>
    <recommendedName>
        <fullName evidence="1">BTB domain-containing protein</fullName>
    </recommendedName>
</protein>
<dbReference type="Pfam" id="PF00651">
    <property type="entry name" value="BTB"/>
    <property type="match status" value="1"/>
</dbReference>
<sequence>MSDVVAEGLHTYNESVPFNDEGADVIVRSSEDKVDFRVHRAVLSMASPFFGTMFSLPQGDTAVLGGNTRDGLPVVEFAEDKGTLAVLLRLCYPAHMVLDCIDALRLLPTIELVLSVLVAADKYQMDGVERLARSAFVDIRFLDSESPALRLFALAVKNGLHAEAKVWARHTLSAPVLGQYYIRELEYITAATYHRLQTYHVLCGLAAHMVAQNLRWITNEATVWFECSACRGSTPVVLAGERRKWPARWWADFMVEASSALKERPSGRTVSMDSDTVQMAMERASACPTCRTRVFREMREFCGNFAVEVDKETALVDIEIQ</sequence>
<gene>
    <name evidence="2" type="ORF">GGX14DRAFT_648551</name>
</gene>
<dbReference type="InterPro" id="IPR011333">
    <property type="entry name" value="SKP1/BTB/POZ_sf"/>
</dbReference>
<keyword evidence="3" id="KW-1185">Reference proteome</keyword>
<organism evidence="2 3">
    <name type="scientific">Mycena pura</name>
    <dbReference type="NCBI Taxonomy" id="153505"/>
    <lineage>
        <taxon>Eukaryota</taxon>
        <taxon>Fungi</taxon>
        <taxon>Dikarya</taxon>
        <taxon>Basidiomycota</taxon>
        <taxon>Agaricomycotina</taxon>
        <taxon>Agaricomycetes</taxon>
        <taxon>Agaricomycetidae</taxon>
        <taxon>Agaricales</taxon>
        <taxon>Marasmiineae</taxon>
        <taxon>Mycenaceae</taxon>
        <taxon>Mycena</taxon>
    </lineage>
</organism>
<dbReference type="CDD" id="cd18186">
    <property type="entry name" value="BTB_POZ_ZBTB_KLHL-like"/>
    <property type="match status" value="1"/>
</dbReference>
<dbReference type="InterPro" id="IPR000210">
    <property type="entry name" value="BTB/POZ_dom"/>
</dbReference>
<proteinExistence type="predicted"/>
<name>A0AAD6YMN2_9AGAR</name>
<evidence type="ECO:0000313" key="3">
    <source>
        <dbReference type="Proteomes" id="UP001219525"/>
    </source>
</evidence>
<comment type="caution">
    <text evidence="2">The sequence shown here is derived from an EMBL/GenBank/DDBJ whole genome shotgun (WGS) entry which is preliminary data.</text>
</comment>
<feature type="domain" description="BTB" evidence="1">
    <location>
        <begin position="23"/>
        <end position="100"/>
    </location>
</feature>
<evidence type="ECO:0000313" key="2">
    <source>
        <dbReference type="EMBL" id="KAJ7224115.1"/>
    </source>
</evidence>
<dbReference type="Gene3D" id="3.30.710.10">
    <property type="entry name" value="Potassium Channel Kv1.1, Chain A"/>
    <property type="match status" value="1"/>
</dbReference>
<dbReference type="PROSITE" id="PS50097">
    <property type="entry name" value="BTB"/>
    <property type="match status" value="1"/>
</dbReference>
<dbReference type="SUPFAM" id="SSF54695">
    <property type="entry name" value="POZ domain"/>
    <property type="match status" value="1"/>
</dbReference>
<reference evidence="2" key="1">
    <citation type="submission" date="2023-03" db="EMBL/GenBank/DDBJ databases">
        <title>Massive genome expansion in bonnet fungi (Mycena s.s.) driven by repeated elements and novel gene families across ecological guilds.</title>
        <authorList>
            <consortium name="Lawrence Berkeley National Laboratory"/>
            <person name="Harder C.B."/>
            <person name="Miyauchi S."/>
            <person name="Viragh M."/>
            <person name="Kuo A."/>
            <person name="Thoen E."/>
            <person name="Andreopoulos B."/>
            <person name="Lu D."/>
            <person name="Skrede I."/>
            <person name="Drula E."/>
            <person name="Henrissat B."/>
            <person name="Morin E."/>
            <person name="Kohler A."/>
            <person name="Barry K."/>
            <person name="LaButti K."/>
            <person name="Morin E."/>
            <person name="Salamov A."/>
            <person name="Lipzen A."/>
            <person name="Mereny Z."/>
            <person name="Hegedus B."/>
            <person name="Baldrian P."/>
            <person name="Stursova M."/>
            <person name="Weitz H."/>
            <person name="Taylor A."/>
            <person name="Grigoriev I.V."/>
            <person name="Nagy L.G."/>
            <person name="Martin F."/>
            <person name="Kauserud H."/>
        </authorList>
    </citation>
    <scope>NUCLEOTIDE SEQUENCE</scope>
    <source>
        <strain evidence="2">9144</strain>
    </source>
</reference>
<dbReference type="SMART" id="SM00225">
    <property type="entry name" value="BTB"/>
    <property type="match status" value="1"/>
</dbReference>
<accession>A0AAD6YMN2</accession>
<dbReference type="Proteomes" id="UP001219525">
    <property type="component" value="Unassembled WGS sequence"/>
</dbReference>
<dbReference type="EMBL" id="JARJCW010000005">
    <property type="protein sequence ID" value="KAJ7224115.1"/>
    <property type="molecule type" value="Genomic_DNA"/>
</dbReference>
<dbReference type="AlphaFoldDB" id="A0AAD6YMN2"/>
<evidence type="ECO:0000259" key="1">
    <source>
        <dbReference type="PROSITE" id="PS50097"/>
    </source>
</evidence>